<dbReference type="PANTHER" id="PTHR20878:SF0">
    <property type="entry name" value="LEUCINE-RICH REPEAT-CONTAINING PROTEIN 25"/>
    <property type="match status" value="1"/>
</dbReference>
<reference evidence="1 2" key="1">
    <citation type="submission" date="2009-03" db="EMBL/GenBank/DDBJ databases">
        <authorList>
            <person name="Warren W."/>
            <person name="Ye L."/>
            <person name="Minx P."/>
            <person name="Worley K."/>
            <person name="Gibbs R."/>
            <person name="Wilson R.K."/>
        </authorList>
    </citation>
    <scope>NUCLEOTIDE SEQUENCE [LARGE SCALE GENOMIC DNA]</scope>
</reference>
<reference evidence="1" key="2">
    <citation type="submission" date="2025-08" db="UniProtKB">
        <authorList>
            <consortium name="Ensembl"/>
        </authorList>
    </citation>
    <scope>IDENTIFICATION</scope>
</reference>
<evidence type="ECO:0000313" key="1">
    <source>
        <dbReference type="Ensembl" id="ENSCJAP00000083719.1"/>
    </source>
</evidence>
<name>A0A8I3W0W6_CALJA</name>
<dbReference type="AlphaFoldDB" id="A0A8I3W0W6"/>
<proteinExistence type="predicted"/>
<keyword evidence="2" id="KW-1185">Reference proteome</keyword>
<dbReference type="GeneTree" id="ENSGT00390000004001"/>
<evidence type="ECO:0000313" key="2">
    <source>
        <dbReference type="Proteomes" id="UP000008225"/>
    </source>
</evidence>
<dbReference type="PANTHER" id="PTHR20878">
    <property type="entry name" value="LEUCINE-RICH REPEAT CONTAINING PROTEIN 25"/>
    <property type="match status" value="1"/>
</dbReference>
<organism evidence="1 2">
    <name type="scientific">Callithrix jacchus</name>
    <name type="common">White-tufted-ear marmoset</name>
    <name type="synonym">Simia Jacchus</name>
    <dbReference type="NCBI Taxonomy" id="9483"/>
    <lineage>
        <taxon>Eukaryota</taxon>
        <taxon>Metazoa</taxon>
        <taxon>Chordata</taxon>
        <taxon>Craniata</taxon>
        <taxon>Vertebrata</taxon>
        <taxon>Euteleostomi</taxon>
        <taxon>Mammalia</taxon>
        <taxon>Eutheria</taxon>
        <taxon>Euarchontoglires</taxon>
        <taxon>Primates</taxon>
        <taxon>Haplorrhini</taxon>
        <taxon>Platyrrhini</taxon>
        <taxon>Cebidae</taxon>
        <taxon>Callitrichinae</taxon>
        <taxon>Callithrix</taxon>
        <taxon>Callithrix</taxon>
    </lineage>
</organism>
<dbReference type="Ensembl" id="ENSCJAT00000133265.1">
    <property type="protein sequence ID" value="ENSCJAP00000083719.1"/>
    <property type="gene ID" value="ENSCJAG00000073950.1"/>
</dbReference>
<dbReference type="InterPro" id="IPR039243">
    <property type="entry name" value="LRRC25"/>
</dbReference>
<reference evidence="1" key="3">
    <citation type="submission" date="2025-09" db="UniProtKB">
        <authorList>
            <consortium name="Ensembl"/>
        </authorList>
    </citation>
    <scope>IDENTIFICATION</scope>
</reference>
<sequence>MEFRDTCLNFGGLGLSLPRTSLRTAKCFSWTCLATGCGSSQGPFPPPCGSFSSCMCYKTPCPVWTGRCPVHQLPAQPLRLSGGQLRPQPGPCDHHGGGGQQVPALSDLTSLAPCWPGDSGNATWPEVRTWTSPGLLRMGPSPVQACSHGTAAATPASPKWSPQPPLHLSYENMFVGQPGVEHQWARKGAHPSEDNDFYMNYEDVDLASQPVYCKQQSLGRAPVDDEESTMEGL</sequence>
<dbReference type="Proteomes" id="UP000008225">
    <property type="component" value="Chromosome 9"/>
</dbReference>
<accession>A0A8I3W0W6</accession>
<protein>
    <submittedName>
        <fullName evidence="1">Uncharacterized protein</fullName>
    </submittedName>
</protein>